<dbReference type="Proteomes" id="UP001221924">
    <property type="component" value="Unassembled WGS sequence"/>
</dbReference>
<accession>A0AAW6M0T5</accession>
<evidence type="ECO:0000313" key="3">
    <source>
        <dbReference type="Proteomes" id="UP001221924"/>
    </source>
</evidence>
<dbReference type="RefSeq" id="WP_256141676.1">
    <property type="nucleotide sequence ID" value="NZ_JANFZY010000034.1"/>
</dbReference>
<feature type="chain" id="PRO_5043599630" evidence="1">
    <location>
        <begin position="22"/>
        <end position="416"/>
    </location>
</feature>
<dbReference type="AlphaFoldDB" id="A0AAW6M0T5"/>
<comment type="caution">
    <text evidence="2">The sequence shown here is derived from an EMBL/GenBank/DDBJ whole genome shotgun (WGS) entry which is preliminary data.</text>
</comment>
<feature type="signal peptide" evidence="1">
    <location>
        <begin position="1"/>
        <end position="21"/>
    </location>
</feature>
<evidence type="ECO:0000313" key="2">
    <source>
        <dbReference type="EMBL" id="MDE8693369.1"/>
    </source>
</evidence>
<keyword evidence="1" id="KW-0732">Signal</keyword>
<evidence type="ECO:0000256" key="1">
    <source>
        <dbReference type="SAM" id="SignalP"/>
    </source>
</evidence>
<name>A0AAW6M0T5_9BACE</name>
<reference evidence="2" key="1">
    <citation type="submission" date="2023-03" db="EMBL/GenBank/DDBJ databases">
        <title>DFI Biobank Strains.</title>
        <authorList>
            <person name="Mostad J."/>
            <person name="Paddock L."/>
            <person name="Medina S."/>
            <person name="Waligurski E."/>
            <person name="Barat B."/>
            <person name="Smith R."/>
            <person name="Burgo V."/>
            <person name="Metcalfe C."/>
            <person name="Woodson C."/>
            <person name="Sundararajan A."/>
            <person name="Ramaswamy R."/>
            <person name="Lin H."/>
            <person name="Pamer E.G."/>
        </authorList>
    </citation>
    <scope>NUCLEOTIDE SEQUENCE</scope>
    <source>
        <strain evidence="2">DFI.9.5</strain>
    </source>
</reference>
<proteinExistence type="predicted"/>
<protein>
    <submittedName>
        <fullName evidence="2">Uncharacterized protein</fullName>
    </submittedName>
</protein>
<organism evidence="2 3">
    <name type="scientific">Bacteroides cellulosilyticus</name>
    <dbReference type="NCBI Taxonomy" id="246787"/>
    <lineage>
        <taxon>Bacteria</taxon>
        <taxon>Pseudomonadati</taxon>
        <taxon>Bacteroidota</taxon>
        <taxon>Bacteroidia</taxon>
        <taxon>Bacteroidales</taxon>
        <taxon>Bacteroidaceae</taxon>
        <taxon>Bacteroides</taxon>
    </lineage>
</organism>
<gene>
    <name evidence="2" type="ORF">PZH42_04570</name>
</gene>
<dbReference type="EMBL" id="JARFID010000003">
    <property type="protein sequence ID" value="MDE8693369.1"/>
    <property type="molecule type" value="Genomic_DNA"/>
</dbReference>
<sequence length="416" mass="48026">MKLKHFFFFALLLQGMTIVHATTVQKLLLKNGSELEGYISMQRPGKDFTFIAEKAIIYMPGTEIKSIVDHEVSIKQLSFGWIEWAEKNDAFEGLGDNRILILSDIITKERTISRVRILEKGAKIKYLEMNNNSYSLNWDTIAVVKAEKRLKTALTGINRIYKLENGQEYEGQYVEEVPGKTLSLYQDNGVVEVFETDKVVRYSMRKINPSQDLFEQNELLDIVLLKDNSMLKGIIVEHNFNAKAASGNYLLLQKESGEIQSIDFSDIEEYRKEVNPKFKPLFDILLREGELVVDRQQTKTLKVEEEDSYIILPNDTCSVMIKRKQPVTEVTIETRFTDNNQNQTLEIVKAKKRMDKKKKISFFAFTYEDIVKSNIHPLSVQTSINKTTKLVYSIDNTGLYVIYNPQKKTVIPFEVK</sequence>